<dbReference type="GO" id="GO:0006465">
    <property type="term" value="P:signal peptide processing"/>
    <property type="evidence" value="ECO:0007669"/>
    <property type="project" value="InterPro"/>
</dbReference>
<dbReference type="PRINTS" id="PR00727">
    <property type="entry name" value="LEADERPTASE"/>
</dbReference>
<feature type="compositionally biased region" description="Basic and acidic residues" evidence="9">
    <location>
        <begin position="9"/>
        <end position="24"/>
    </location>
</feature>
<evidence type="ECO:0000313" key="11">
    <source>
        <dbReference type="EMBL" id="PJJ56321.1"/>
    </source>
</evidence>
<dbReference type="Pfam" id="PF10502">
    <property type="entry name" value="Peptidase_S26"/>
    <property type="match status" value="1"/>
</dbReference>
<dbReference type="PANTHER" id="PTHR43390:SF1">
    <property type="entry name" value="CHLOROPLAST PROCESSING PEPTIDASE"/>
    <property type="match status" value="1"/>
</dbReference>
<comment type="catalytic activity">
    <reaction evidence="1 8">
        <text>Cleavage of hydrophobic, N-terminal signal or leader sequences from secreted and periplasmic proteins.</text>
        <dbReference type="EC" id="3.4.21.89"/>
    </reaction>
</comment>
<dbReference type="CDD" id="cd06530">
    <property type="entry name" value="S26_SPase_I"/>
    <property type="match status" value="1"/>
</dbReference>
<keyword evidence="8" id="KW-0472">Membrane</keyword>
<evidence type="ECO:0000259" key="10">
    <source>
        <dbReference type="Pfam" id="PF10502"/>
    </source>
</evidence>
<feature type="region of interest" description="Disordered" evidence="9">
    <location>
        <begin position="1"/>
        <end position="25"/>
    </location>
</feature>
<feature type="transmembrane region" description="Helical" evidence="8">
    <location>
        <begin position="43"/>
        <end position="66"/>
    </location>
</feature>
<keyword evidence="5 8" id="KW-0645">Protease</keyword>
<keyword evidence="12" id="KW-1185">Reference proteome</keyword>
<dbReference type="NCBIfam" id="TIGR02227">
    <property type="entry name" value="sigpep_I_bact"/>
    <property type="match status" value="1"/>
</dbReference>
<dbReference type="GO" id="GO:0005886">
    <property type="term" value="C:plasma membrane"/>
    <property type="evidence" value="ECO:0007669"/>
    <property type="project" value="UniProtKB-SubCell"/>
</dbReference>
<evidence type="ECO:0000256" key="6">
    <source>
        <dbReference type="ARBA" id="ARBA00022801"/>
    </source>
</evidence>
<dbReference type="GO" id="GO:0009003">
    <property type="term" value="F:signal peptidase activity"/>
    <property type="evidence" value="ECO:0007669"/>
    <property type="project" value="UniProtKB-EC"/>
</dbReference>
<protein>
    <recommendedName>
        <fullName evidence="4 8">Signal peptidase I</fullName>
        <ecNumber evidence="4 8">3.4.21.89</ecNumber>
    </recommendedName>
</protein>
<dbReference type="OrthoDB" id="9815782at2"/>
<evidence type="ECO:0000313" key="12">
    <source>
        <dbReference type="Proteomes" id="UP000230842"/>
    </source>
</evidence>
<evidence type="ECO:0000256" key="2">
    <source>
        <dbReference type="ARBA" id="ARBA00004401"/>
    </source>
</evidence>
<reference evidence="11 12" key="1">
    <citation type="submission" date="2017-11" db="EMBL/GenBank/DDBJ databases">
        <title>Genomic Encyclopedia of Archaeal and Bacterial Type Strains, Phase II (KMG-II): From Individual Species to Whole Genera.</title>
        <authorList>
            <person name="Goeker M."/>
        </authorList>
    </citation>
    <scope>NUCLEOTIDE SEQUENCE [LARGE SCALE GENOMIC DNA]</scope>
    <source>
        <strain evidence="11 12">DSM 27763</strain>
    </source>
</reference>
<comment type="subcellular location">
    <subcellularLocation>
        <location evidence="2">Cell membrane</location>
        <topology evidence="2">Single-pass type II membrane protein</topology>
    </subcellularLocation>
    <subcellularLocation>
        <location evidence="8">Membrane</location>
        <topology evidence="8">Single-pass type II membrane protein</topology>
    </subcellularLocation>
</comment>
<evidence type="ECO:0000256" key="4">
    <source>
        <dbReference type="ARBA" id="ARBA00013208"/>
    </source>
</evidence>
<proteinExistence type="inferred from homology"/>
<evidence type="ECO:0000256" key="1">
    <source>
        <dbReference type="ARBA" id="ARBA00000677"/>
    </source>
</evidence>
<organism evidence="11 12">
    <name type="scientific">Mumia flava</name>
    <dbReference type="NCBI Taxonomy" id="1348852"/>
    <lineage>
        <taxon>Bacteria</taxon>
        <taxon>Bacillati</taxon>
        <taxon>Actinomycetota</taxon>
        <taxon>Actinomycetes</taxon>
        <taxon>Propionibacteriales</taxon>
        <taxon>Nocardioidaceae</taxon>
        <taxon>Mumia</taxon>
    </lineage>
</organism>
<feature type="active site" evidence="7">
    <location>
        <position position="147"/>
    </location>
</feature>
<dbReference type="PROSITE" id="PS00761">
    <property type="entry name" value="SPASE_I_3"/>
    <property type="match status" value="1"/>
</dbReference>
<comment type="similarity">
    <text evidence="3 8">Belongs to the peptidase S26 family.</text>
</comment>
<dbReference type="Gene3D" id="2.10.109.10">
    <property type="entry name" value="Umud Fragment, subunit A"/>
    <property type="match status" value="1"/>
</dbReference>
<feature type="domain" description="Peptidase S26" evidence="10">
    <location>
        <begin position="45"/>
        <end position="237"/>
    </location>
</feature>
<dbReference type="InterPro" id="IPR019533">
    <property type="entry name" value="Peptidase_S26"/>
</dbReference>
<dbReference type="GO" id="GO:0004252">
    <property type="term" value="F:serine-type endopeptidase activity"/>
    <property type="evidence" value="ECO:0007669"/>
    <property type="project" value="InterPro"/>
</dbReference>
<dbReference type="SUPFAM" id="SSF51306">
    <property type="entry name" value="LexA/Signal peptidase"/>
    <property type="match status" value="1"/>
</dbReference>
<name>A0A2M9BEE3_9ACTN</name>
<dbReference type="EC" id="3.4.21.89" evidence="4 8"/>
<dbReference type="PROSITE" id="PS00501">
    <property type="entry name" value="SPASE_I_1"/>
    <property type="match status" value="1"/>
</dbReference>
<evidence type="ECO:0000256" key="3">
    <source>
        <dbReference type="ARBA" id="ARBA00009370"/>
    </source>
</evidence>
<dbReference type="Proteomes" id="UP000230842">
    <property type="component" value="Unassembled WGS sequence"/>
</dbReference>
<dbReference type="InterPro" id="IPR000223">
    <property type="entry name" value="Pept_S26A_signal_pept_1"/>
</dbReference>
<dbReference type="InterPro" id="IPR019758">
    <property type="entry name" value="Pept_S26A_signal_pept_1_CS"/>
</dbReference>
<keyword evidence="6 8" id="KW-0378">Hydrolase</keyword>
<keyword evidence="8" id="KW-1133">Transmembrane helix</keyword>
<dbReference type="InterPro" id="IPR036286">
    <property type="entry name" value="LexA/Signal_pep-like_sf"/>
</dbReference>
<gene>
    <name evidence="11" type="ORF">CLV56_0527</name>
</gene>
<evidence type="ECO:0000256" key="5">
    <source>
        <dbReference type="ARBA" id="ARBA00022670"/>
    </source>
</evidence>
<sequence length="255" mass="28023">METDGAAGAEDRPGTHRAGRDGRPVRTSVRWPWPWWGSRPTPLWVEAGVLVLVAVLLSVAVKALFLQTFYVPSESMEPTLTGHDDGIQDRIVVQKVSYWGRDPHRGEVVVFRDPGGWLRTEEAARPNTAQRLLATAGLYPSGGHLVKRVIGVGGDRVQCCDTQGRIEINGLPIEEDYVLDPEATARSPFDVTVPEGYLWVMGDNRANSADSRAHASEPGDGFVPVDMVVGKVAFVVWPWDDRAVLEDPEVFDSLD</sequence>
<dbReference type="EMBL" id="PGEZ01000001">
    <property type="protein sequence ID" value="PJJ56321.1"/>
    <property type="molecule type" value="Genomic_DNA"/>
</dbReference>
<dbReference type="AlphaFoldDB" id="A0A2M9BEE3"/>
<feature type="active site" evidence="7">
    <location>
        <position position="75"/>
    </location>
</feature>
<evidence type="ECO:0000256" key="9">
    <source>
        <dbReference type="SAM" id="MobiDB-lite"/>
    </source>
</evidence>
<dbReference type="PANTHER" id="PTHR43390">
    <property type="entry name" value="SIGNAL PEPTIDASE I"/>
    <property type="match status" value="1"/>
</dbReference>
<comment type="caution">
    <text evidence="11">The sequence shown here is derived from an EMBL/GenBank/DDBJ whole genome shotgun (WGS) entry which is preliminary data.</text>
</comment>
<evidence type="ECO:0000256" key="7">
    <source>
        <dbReference type="PIRSR" id="PIRSR600223-1"/>
    </source>
</evidence>
<evidence type="ECO:0000256" key="8">
    <source>
        <dbReference type="RuleBase" id="RU362042"/>
    </source>
</evidence>
<accession>A0A2M9BEE3</accession>
<keyword evidence="8" id="KW-0812">Transmembrane</keyword>
<dbReference type="InterPro" id="IPR019756">
    <property type="entry name" value="Pept_S26A_signal_pept_1_Ser-AS"/>
</dbReference>